<comment type="caution">
    <text evidence="1">The sequence shown here is derived from an EMBL/GenBank/DDBJ whole genome shotgun (WGS) entry which is preliminary data.</text>
</comment>
<sequence>MFALAVDMEMPMKTATFIFSFVFMMLAAKAEATKHSSTSQFQAGTCTSCSTSQKSAQAQLRDIRNTITAQEKVEDMIDVTELMTFADQCDNFIDSDGLGSWGRTIAEEMRKERYENLYHATPDLLAACPAFNSLNDNGKEMVWVMIINTMVHLESSCTKSVTARGPNGTLKGLLQLHKGREQVYAEGCRRGDADSPATTFRCGLSMLDKQMASQDALFSRKSYWDVLRPQARSQKYKKVQKAVKNLAFCK</sequence>
<gene>
    <name evidence="1" type="ORF">AZI87_16790</name>
</gene>
<evidence type="ECO:0000313" key="1">
    <source>
        <dbReference type="EMBL" id="KYG62921.1"/>
    </source>
</evidence>
<name>A0A162G060_BDEBC</name>
<evidence type="ECO:0000313" key="2">
    <source>
        <dbReference type="Proteomes" id="UP000075799"/>
    </source>
</evidence>
<dbReference type="Proteomes" id="UP000075799">
    <property type="component" value="Unassembled WGS sequence"/>
</dbReference>
<reference evidence="1 2" key="1">
    <citation type="submission" date="2016-03" db="EMBL/GenBank/DDBJ databases">
        <authorList>
            <person name="Ploux O."/>
        </authorList>
    </citation>
    <scope>NUCLEOTIDE SEQUENCE [LARGE SCALE GENOMIC DNA]</scope>
    <source>
        <strain evidence="1 2">EC13</strain>
    </source>
</reference>
<accession>A0A162G060</accession>
<dbReference type="EMBL" id="LUKD01000008">
    <property type="protein sequence ID" value="KYG62921.1"/>
    <property type="molecule type" value="Genomic_DNA"/>
</dbReference>
<dbReference type="AlphaFoldDB" id="A0A162G060"/>
<organism evidence="1 2">
    <name type="scientific">Bdellovibrio bacteriovorus</name>
    <dbReference type="NCBI Taxonomy" id="959"/>
    <lineage>
        <taxon>Bacteria</taxon>
        <taxon>Pseudomonadati</taxon>
        <taxon>Bdellovibrionota</taxon>
        <taxon>Bdellovibrionia</taxon>
        <taxon>Bdellovibrionales</taxon>
        <taxon>Pseudobdellovibrionaceae</taxon>
        <taxon>Bdellovibrio</taxon>
    </lineage>
</organism>
<proteinExistence type="predicted"/>
<protein>
    <submittedName>
        <fullName evidence="1">Uncharacterized protein</fullName>
    </submittedName>
</protein>